<feature type="chain" id="PRO_5038566484" description="Lipoprotein" evidence="2">
    <location>
        <begin position="31"/>
        <end position="273"/>
    </location>
</feature>
<keyword evidence="2" id="KW-0732">Signal</keyword>
<evidence type="ECO:0000256" key="2">
    <source>
        <dbReference type="SAM" id="SignalP"/>
    </source>
</evidence>
<feature type="signal peptide" evidence="2">
    <location>
        <begin position="1"/>
        <end position="30"/>
    </location>
</feature>
<accession>A0A1H5MDC6</accession>
<proteinExistence type="predicted"/>
<protein>
    <recommendedName>
        <fullName evidence="5">Lipoprotein</fullName>
    </recommendedName>
</protein>
<feature type="compositionally biased region" description="Pro residues" evidence="1">
    <location>
        <begin position="36"/>
        <end position="51"/>
    </location>
</feature>
<keyword evidence="4" id="KW-1185">Reference proteome</keyword>
<gene>
    <name evidence="3" type="ORF">SAMN04488554_3312</name>
</gene>
<dbReference type="Proteomes" id="UP000199220">
    <property type="component" value="Unassembled WGS sequence"/>
</dbReference>
<feature type="region of interest" description="Disordered" evidence="1">
    <location>
        <begin position="34"/>
        <end position="59"/>
    </location>
</feature>
<name>A0A1H5MDC6_9MICO</name>
<dbReference type="RefSeq" id="WP_139177810.1">
    <property type="nucleotide sequence ID" value="NZ_FNTX01000002.1"/>
</dbReference>
<evidence type="ECO:0000256" key="1">
    <source>
        <dbReference type="SAM" id="MobiDB-lite"/>
    </source>
</evidence>
<dbReference type="PROSITE" id="PS51257">
    <property type="entry name" value="PROKAR_LIPOPROTEIN"/>
    <property type="match status" value="1"/>
</dbReference>
<dbReference type="OrthoDB" id="4832777at2"/>
<dbReference type="AlphaFoldDB" id="A0A1H5MDC6"/>
<evidence type="ECO:0008006" key="5">
    <source>
        <dbReference type="Google" id="ProtNLM"/>
    </source>
</evidence>
<evidence type="ECO:0000313" key="4">
    <source>
        <dbReference type="Proteomes" id="UP000199220"/>
    </source>
</evidence>
<dbReference type="EMBL" id="FNTX01000002">
    <property type="protein sequence ID" value="SEE87382.1"/>
    <property type="molecule type" value="Genomic_DNA"/>
</dbReference>
<evidence type="ECO:0000313" key="3">
    <source>
        <dbReference type="EMBL" id="SEE87382.1"/>
    </source>
</evidence>
<sequence>MRGVHRVRRRSTVGAVAGAFAALLSATLSGCMEPSVPDPATCPAPESPPASEPGSGELLASQGAWPYGNAWVVYDDGWVLTPGPARDGGFAPGARVAPPPGFDGDAGAWEASYLSECELEMLIELAGSTIQEEVDFGSPQATDGLSTSVSYWDGGEDTRVSVYMLGNDGGLSRSQRAARERLELIGAIAESARATDHVAPATGLLLHWRLGPVDVSTPQAWPVQPIEELLGSEDCAVLSGAEAETLYRYLLDGGEVPEDVYVRALAPGFEGCT</sequence>
<reference evidence="4" key="1">
    <citation type="submission" date="2016-10" db="EMBL/GenBank/DDBJ databases">
        <authorList>
            <person name="Varghese N."/>
            <person name="Submissions S."/>
        </authorList>
    </citation>
    <scope>NUCLEOTIDE SEQUENCE [LARGE SCALE GENOMIC DNA]</scope>
    <source>
        <strain evidence="4">DSM 21368</strain>
    </source>
</reference>
<organism evidence="3 4">
    <name type="scientific">Ruania alba</name>
    <dbReference type="NCBI Taxonomy" id="648782"/>
    <lineage>
        <taxon>Bacteria</taxon>
        <taxon>Bacillati</taxon>
        <taxon>Actinomycetota</taxon>
        <taxon>Actinomycetes</taxon>
        <taxon>Micrococcales</taxon>
        <taxon>Ruaniaceae</taxon>
        <taxon>Ruania</taxon>
    </lineage>
</organism>
<dbReference type="STRING" id="648782.SAMN04488554_3312"/>